<sequence length="238" mass="27317">MNSNYVINLLKGWGVNLPLDIEEKFAIYTETLLEWNKKMNLTRITKCEEIYIEHFLDSIMPFKFFTLNKHDKVFDIGAGAGFPGIPIKLVNKEIDLTALDSQNKKVNFLKKLVHNLKLEGVELLHDRAENMGRNSEYRGTYTYVFTRAVASLNIIAELGLPLLNEGGCLVAWKTKKQFKKEKEEAQNALDILGGQFGQCYSYKLPNKDDEHLLVVIKKVCKTPDKYPRRPGIPEKRPL</sequence>
<dbReference type="HAMAP" id="MF_00074">
    <property type="entry name" value="16SrRNA_methyltr_G"/>
    <property type="match status" value="1"/>
</dbReference>
<evidence type="ECO:0000256" key="1">
    <source>
        <dbReference type="ARBA" id="ARBA00022490"/>
    </source>
</evidence>
<dbReference type="EC" id="2.1.1.-" evidence="6"/>
<dbReference type="PANTHER" id="PTHR31760:SF0">
    <property type="entry name" value="S-ADENOSYL-L-METHIONINE-DEPENDENT METHYLTRANSFERASES SUPERFAMILY PROTEIN"/>
    <property type="match status" value="1"/>
</dbReference>
<proteinExistence type="inferred from homology"/>
<dbReference type="NCBIfam" id="TIGR00138">
    <property type="entry name" value="rsmG_gidB"/>
    <property type="match status" value="1"/>
</dbReference>
<name>A0A226BZ49_9FIRM</name>
<dbReference type="GO" id="GO:0005829">
    <property type="term" value="C:cytosol"/>
    <property type="evidence" value="ECO:0007669"/>
    <property type="project" value="TreeGrafter"/>
</dbReference>
<keyword evidence="4 6" id="KW-0808">Transferase</keyword>
<dbReference type="EMBL" id="NIQC01000017">
    <property type="protein sequence ID" value="OWZ83479.1"/>
    <property type="molecule type" value="Genomic_DNA"/>
</dbReference>
<protein>
    <recommendedName>
        <fullName evidence="6">Ribosomal RNA small subunit methyltransferase G</fullName>
        <ecNumber evidence="6">2.1.1.-</ecNumber>
    </recommendedName>
    <alternativeName>
        <fullName evidence="6">16S rRNA 7-methylguanosine methyltransferase</fullName>
        <shortName evidence="6">16S rRNA m7G methyltransferase</shortName>
    </alternativeName>
</protein>
<evidence type="ECO:0000256" key="5">
    <source>
        <dbReference type="ARBA" id="ARBA00022691"/>
    </source>
</evidence>
<keyword evidence="5 6" id="KW-0949">S-adenosyl-L-methionine</keyword>
<dbReference type="InterPro" id="IPR003682">
    <property type="entry name" value="rRNA_ssu_MeTfrase_G"/>
</dbReference>
<feature type="binding site" evidence="6">
    <location>
        <begin position="128"/>
        <end position="129"/>
    </location>
    <ligand>
        <name>S-adenosyl-L-methionine</name>
        <dbReference type="ChEBI" id="CHEBI:59789"/>
    </ligand>
</feature>
<comment type="function">
    <text evidence="6">Specifically methylates the N7 position of a guanine in 16S rRNA.</text>
</comment>
<dbReference type="PANTHER" id="PTHR31760">
    <property type="entry name" value="S-ADENOSYL-L-METHIONINE-DEPENDENT METHYLTRANSFERASES SUPERFAMILY PROTEIN"/>
    <property type="match status" value="1"/>
</dbReference>
<evidence type="ECO:0000313" key="7">
    <source>
        <dbReference type="EMBL" id="OWZ83479.1"/>
    </source>
</evidence>
<feature type="binding site" evidence="6">
    <location>
        <position position="82"/>
    </location>
    <ligand>
        <name>S-adenosyl-L-methionine</name>
        <dbReference type="ChEBI" id="CHEBI:59789"/>
    </ligand>
</feature>
<evidence type="ECO:0000256" key="4">
    <source>
        <dbReference type="ARBA" id="ARBA00022679"/>
    </source>
</evidence>
<reference evidence="7 8" key="1">
    <citation type="submission" date="2017-06" db="EMBL/GenBank/DDBJ databases">
        <title>Draft Genome Sequence of Natranaerobius trueperi halophilic, alkalithermophilic bacteria from soda lakes.</title>
        <authorList>
            <person name="Zhao B."/>
        </authorList>
    </citation>
    <scope>NUCLEOTIDE SEQUENCE [LARGE SCALE GENOMIC DNA]</scope>
    <source>
        <strain evidence="7 8">DSM 18760</strain>
    </source>
</reference>
<dbReference type="RefSeq" id="WP_089023805.1">
    <property type="nucleotide sequence ID" value="NZ_NIQC01000017.1"/>
</dbReference>
<dbReference type="FunFam" id="3.40.50.150:FF:000041">
    <property type="entry name" value="Ribosomal RNA small subunit methyltransferase G"/>
    <property type="match status" value="1"/>
</dbReference>
<keyword evidence="8" id="KW-1185">Reference proteome</keyword>
<feature type="binding site" evidence="6">
    <location>
        <position position="77"/>
    </location>
    <ligand>
        <name>S-adenosyl-L-methionine</name>
        <dbReference type="ChEBI" id="CHEBI:59789"/>
    </ligand>
</feature>
<dbReference type="Pfam" id="PF02527">
    <property type="entry name" value="GidB"/>
    <property type="match status" value="1"/>
</dbReference>
<dbReference type="OrthoDB" id="9808773at2"/>
<gene>
    <name evidence="6" type="primary">rsmG</name>
    <name evidence="7" type="ORF">CDO51_08245</name>
</gene>
<comment type="caution">
    <text evidence="6">Lacks conserved residue(s) required for the propagation of feature annotation.</text>
</comment>
<keyword evidence="3 6" id="KW-0489">Methyltransferase</keyword>
<organism evidence="7 8">
    <name type="scientific">Natranaerobius trueperi</name>
    <dbReference type="NCBI Taxonomy" id="759412"/>
    <lineage>
        <taxon>Bacteria</taxon>
        <taxon>Bacillati</taxon>
        <taxon>Bacillota</taxon>
        <taxon>Clostridia</taxon>
        <taxon>Natranaerobiales</taxon>
        <taxon>Natranaerobiaceae</taxon>
        <taxon>Natranaerobius</taxon>
    </lineage>
</organism>
<dbReference type="GO" id="GO:0070043">
    <property type="term" value="F:rRNA (guanine-N7-)-methyltransferase activity"/>
    <property type="evidence" value="ECO:0007669"/>
    <property type="project" value="UniProtKB-UniRule"/>
</dbReference>
<dbReference type="Gene3D" id="3.40.50.150">
    <property type="entry name" value="Vaccinia Virus protein VP39"/>
    <property type="match status" value="1"/>
</dbReference>
<comment type="similarity">
    <text evidence="6">Belongs to the methyltransferase superfamily. RNA methyltransferase RsmG family.</text>
</comment>
<dbReference type="InterPro" id="IPR029063">
    <property type="entry name" value="SAM-dependent_MTases_sf"/>
</dbReference>
<dbReference type="Proteomes" id="UP000214588">
    <property type="component" value="Unassembled WGS sequence"/>
</dbReference>
<evidence type="ECO:0000256" key="2">
    <source>
        <dbReference type="ARBA" id="ARBA00022552"/>
    </source>
</evidence>
<dbReference type="PIRSF" id="PIRSF003078">
    <property type="entry name" value="GidB"/>
    <property type="match status" value="1"/>
</dbReference>
<comment type="subcellular location">
    <subcellularLocation>
        <location evidence="6">Cytoplasm</location>
    </subcellularLocation>
</comment>
<keyword evidence="2 6" id="KW-0698">rRNA processing</keyword>
<dbReference type="SUPFAM" id="SSF53335">
    <property type="entry name" value="S-adenosyl-L-methionine-dependent methyltransferases"/>
    <property type="match status" value="1"/>
</dbReference>
<evidence type="ECO:0000256" key="6">
    <source>
        <dbReference type="HAMAP-Rule" id="MF_00074"/>
    </source>
</evidence>
<keyword evidence="1 6" id="KW-0963">Cytoplasm</keyword>
<accession>A0A226BZ49</accession>
<feature type="binding site" evidence="6">
    <location>
        <position position="147"/>
    </location>
    <ligand>
        <name>S-adenosyl-L-methionine</name>
        <dbReference type="ChEBI" id="CHEBI:59789"/>
    </ligand>
</feature>
<comment type="caution">
    <text evidence="7">The sequence shown here is derived from an EMBL/GenBank/DDBJ whole genome shotgun (WGS) entry which is preliminary data.</text>
</comment>
<dbReference type="AlphaFoldDB" id="A0A226BZ49"/>
<evidence type="ECO:0000313" key="8">
    <source>
        <dbReference type="Proteomes" id="UP000214588"/>
    </source>
</evidence>
<evidence type="ECO:0000256" key="3">
    <source>
        <dbReference type="ARBA" id="ARBA00022603"/>
    </source>
</evidence>